<dbReference type="InterPro" id="IPR006328">
    <property type="entry name" value="2-HAD"/>
</dbReference>
<organism evidence="3 4">
    <name type="scientific">Flavobacterium yafengii</name>
    <dbReference type="NCBI Taxonomy" id="3041253"/>
    <lineage>
        <taxon>Bacteria</taxon>
        <taxon>Pseudomonadati</taxon>
        <taxon>Bacteroidota</taxon>
        <taxon>Flavobacteriia</taxon>
        <taxon>Flavobacteriales</taxon>
        <taxon>Flavobacteriaceae</taxon>
        <taxon>Flavobacterium</taxon>
    </lineage>
</organism>
<name>A0AAW6TM82_9FLAO</name>
<evidence type="ECO:0000256" key="1">
    <source>
        <dbReference type="ARBA" id="ARBA00008106"/>
    </source>
</evidence>
<dbReference type="CDD" id="cd02588">
    <property type="entry name" value="HAD_L2-DEX"/>
    <property type="match status" value="1"/>
</dbReference>
<dbReference type="NCBIfam" id="TIGR01509">
    <property type="entry name" value="HAD-SF-IA-v3"/>
    <property type="match status" value="1"/>
</dbReference>
<dbReference type="AlphaFoldDB" id="A0AAW6TM82"/>
<keyword evidence="2" id="KW-0378">Hydrolase</keyword>
<dbReference type="Gene3D" id="1.10.150.240">
    <property type="entry name" value="Putative phosphatase, domain 2"/>
    <property type="match status" value="1"/>
</dbReference>
<dbReference type="Gene3D" id="3.40.50.1000">
    <property type="entry name" value="HAD superfamily/HAD-like"/>
    <property type="match status" value="1"/>
</dbReference>
<dbReference type="NCBIfam" id="TIGR01493">
    <property type="entry name" value="HAD-SF-IA-v2"/>
    <property type="match status" value="1"/>
</dbReference>
<dbReference type="PANTHER" id="PTHR43316:SF3">
    <property type="entry name" value="HALOACID DEHALOGENASE, TYPE II (AFU_ORTHOLOGUE AFUA_2G07750)-RELATED"/>
    <property type="match status" value="1"/>
</dbReference>
<dbReference type="SUPFAM" id="SSF56784">
    <property type="entry name" value="HAD-like"/>
    <property type="match status" value="1"/>
</dbReference>
<evidence type="ECO:0000313" key="4">
    <source>
        <dbReference type="Proteomes" id="UP001228643"/>
    </source>
</evidence>
<protein>
    <submittedName>
        <fullName evidence="3">Haloacid dehalogenase type II</fullName>
    </submittedName>
</protein>
<evidence type="ECO:0000256" key="2">
    <source>
        <dbReference type="ARBA" id="ARBA00022801"/>
    </source>
</evidence>
<dbReference type="InterPro" id="IPR023198">
    <property type="entry name" value="PGP-like_dom2"/>
</dbReference>
<keyword evidence="4" id="KW-1185">Reference proteome</keyword>
<comment type="caution">
    <text evidence="3">The sequence shown here is derived from an EMBL/GenBank/DDBJ whole genome shotgun (WGS) entry which is preliminary data.</text>
</comment>
<sequence>MKEFKNSNQGLVNTTLTVGEEEISAPILILKEETDNNEEYSAGYLQRPKVLFFDVNETLLDLNSMKKSIGAALGGHPELMSLWFTTMLQYSLVTTVANQYHDFGTIGAAALIMVAHKNGIDITDKQAKDAVAPILSLPAHPEVKEALLLLRREGFKLVAFTNSSNKAVETQLKYAGIHDLFDDVLSIEDVSKFKPHADTYNWAAKKMGLKPNECMLIAAHGWDVAGANWAGWQTAFVSRPGQQLFPLANLPEINKENILSVAQKLISIPFQQL</sequence>
<comment type="similarity">
    <text evidence="1">Belongs to the HAD-like hydrolase superfamily. S-2-haloalkanoic acid dehalogenase family.</text>
</comment>
<dbReference type="SFLD" id="SFLDG01129">
    <property type="entry name" value="C1.5:_HAD__Beta-PGM__Phosphata"/>
    <property type="match status" value="1"/>
</dbReference>
<evidence type="ECO:0000313" key="3">
    <source>
        <dbReference type="EMBL" id="MDI5949561.1"/>
    </source>
</evidence>
<dbReference type="PANTHER" id="PTHR43316">
    <property type="entry name" value="HYDROLASE, HALOACID DELAHOGENASE-RELATED"/>
    <property type="match status" value="1"/>
</dbReference>
<dbReference type="SFLD" id="SFLDS00003">
    <property type="entry name" value="Haloacid_Dehalogenase"/>
    <property type="match status" value="1"/>
</dbReference>
<dbReference type="PRINTS" id="PR00413">
    <property type="entry name" value="HADHALOGNASE"/>
</dbReference>
<proteinExistence type="inferred from homology"/>
<dbReference type="RefSeq" id="WP_282715686.1">
    <property type="nucleotide sequence ID" value="NZ_JASCRY010000002.1"/>
</dbReference>
<dbReference type="NCBIfam" id="TIGR01428">
    <property type="entry name" value="HAD_type_II"/>
    <property type="match status" value="1"/>
</dbReference>
<dbReference type="InterPro" id="IPR036412">
    <property type="entry name" value="HAD-like_sf"/>
</dbReference>
<dbReference type="Pfam" id="PF00702">
    <property type="entry name" value="Hydrolase"/>
    <property type="match status" value="1"/>
</dbReference>
<dbReference type="InterPro" id="IPR006439">
    <property type="entry name" value="HAD-SF_hydro_IA"/>
</dbReference>
<gene>
    <name evidence="3" type="ORF">QLS97_07860</name>
</gene>
<dbReference type="InterPro" id="IPR023214">
    <property type="entry name" value="HAD_sf"/>
</dbReference>
<dbReference type="Proteomes" id="UP001228643">
    <property type="component" value="Unassembled WGS sequence"/>
</dbReference>
<dbReference type="EMBL" id="JASCRY010000002">
    <property type="protein sequence ID" value="MDI5949561.1"/>
    <property type="molecule type" value="Genomic_DNA"/>
</dbReference>
<reference evidence="3 4" key="1">
    <citation type="submission" date="2023-04" db="EMBL/GenBank/DDBJ databases">
        <title>Two novel species of Flavobacterium.</title>
        <authorList>
            <person name="Liu Q."/>
            <person name="Xin Y.-H."/>
        </authorList>
    </citation>
    <scope>NUCLEOTIDE SEQUENCE [LARGE SCALE GENOMIC DNA]</scope>
    <source>
        <strain evidence="3 4">LB2P87</strain>
    </source>
</reference>
<dbReference type="InterPro" id="IPR051540">
    <property type="entry name" value="S-2-haloacid_dehalogenase"/>
</dbReference>
<dbReference type="GO" id="GO:0019120">
    <property type="term" value="F:hydrolase activity, acting on acid halide bonds, in C-halide compounds"/>
    <property type="evidence" value="ECO:0007669"/>
    <property type="project" value="InterPro"/>
</dbReference>
<accession>A0AAW6TM82</accession>